<feature type="compositionally biased region" description="Polar residues" evidence="2">
    <location>
        <begin position="656"/>
        <end position="687"/>
    </location>
</feature>
<reference evidence="4" key="1">
    <citation type="submission" date="2021-03" db="EMBL/GenBank/DDBJ databases">
        <title>Chromosome level genome of the anhydrobiotic midge Polypedilum vanderplanki.</title>
        <authorList>
            <person name="Yoshida Y."/>
            <person name="Kikawada T."/>
            <person name="Gusev O."/>
        </authorList>
    </citation>
    <scope>NUCLEOTIDE SEQUENCE</scope>
    <source>
        <strain evidence="4">NIAS01</strain>
        <tissue evidence="4">Whole body or cell culture</tissue>
    </source>
</reference>
<protein>
    <recommendedName>
        <fullName evidence="3">C2 NT-type domain-containing protein</fullName>
    </recommendedName>
</protein>
<feature type="region of interest" description="Disordered" evidence="2">
    <location>
        <begin position="290"/>
        <end position="374"/>
    </location>
</feature>
<evidence type="ECO:0000256" key="1">
    <source>
        <dbReference type="ARBA" id="ARBA00034780"/>
    </source>
</evidence>
<keyword evidence="5" id="KW-1185">Reference proteome</keyword>
<feature type="compositionally biased region" description="Low complexity" evidence="2">
    <location>
        <begin position="180"/>
        <end position="196"/>
    </location>
</feature>
<evidence type="ECO:0000313" key="4">
    <source>
        <dbReference type="EMBL" id="KAG5676274.1"/>
    </source>
</evidence>
<feature type="compositionally biased region" description="Low complexity" evidence="2">
    <location>
        <begin position="314"/>
        <end position="327"/>
    </location>
</feature>
<feature type="compositionally biased region" description="Polar residues" evidence="2">
    <location>
        <begin position="346"/>
        <end position="362"/>
    </location>
</feature>
<feature type="domain" description="C2 NT-type" evidence="3">
    <location>
        <begin position="11"/>
        <end position="152"/>
    </location>
</feature>
<gene>
    <name evidence="4" type="ORF">PVAND_006122</name>
</gene>
<dbReference type="InterPro" id="IPR039931">
    <property type="entry name" value="EEIG1/2-like"/>
</dbReference>
<feature type="region of interest" description="Disordered" evidence="2">
    <location>
        <begin position="170"/>
        <end position="197"/>
    </location>
</feature>
<name>A0A9J6C2M4_POLVA</name>
<feature type="compositionally biased region" description="Basic and acidic residues" evidence="2">
    <location>
        <begin position="328"/>
        <end position="342"/>
    </location>
</feature>
<dbReference type="Proteomes" id="UP001107558">
    <property type="component" value="Chromosome 2"/>
</dbReference>
<dbReference type="PANTHER" id="PTHR21456:SF1">
    <property type="entry name" value="C2 NT-TYPE DOMAIN-CONTAINING PROTEIN"/>
    <property type="match status" value="1"/>
</dbReference>
<feature type="region of interest" description="Disordered" evidence="2">
    <location>
        <begin position="651"/>
        <end position="689"/>
    </location>
</feature>
<feature type="compositionally biased region" description="Low complexity" evidence="2">
    <location>
        <begin position="214"/>
        <end position="226"/>
    </location>
</feature>
<proteinExistence type="inferred from homology"/>
<dbReference type="PROSITE" id="PS51840">
    <property type="entry name" value="C2_NT"/>
    <property type="match status" value="1"/>
</dbReference>
<evidence type="ECO:0000256" key="2">
    <source>
        <dbReference type="SAM" id="MobiDB-lite"/>
    </source>
</evidence>
<evidence type="ECO:0000259" key="3">
    <source>
        <dbReference type="PROSITE" id="PS51840"/>
    </source>
</evidence>
<comment type="similarity">
    <text evidence="1">Belongs to the EEIG family.</text>
</comment>
<dbReference type="EMBL" id="JADBJN010000002">
    <property type="protein sequence ID" value="KAG5676274.1"/>
    <property type="molecule type" value="Genomic_DNA"/>
</dbReference>
<feature type="compositionally biased region" description="Low complexity" evidence="2">
    <location>
        <begin position="290"/>
        <end position="300"/>
    </location>
</feature>
<dbReference type="Pfam" id="PF10358">
    <property type="entry name" value="NT-C2"/>
    <property type="match status" value="1"/>
</dbReference>
<dbReference type="AlphaFoldDB" id="A0A9J6C2M4"/>
<comment type="caution">
    <text evidence="4">The sequence shown here is derived from an EMBL/GenBank/DDBJ whole genome shotgun (WGS) entry which is preliminary data.</text>
</comment>
<evidence type="ECO:0000313" key="5">
    <source>
        <dbReference type="Proteomes" id="UP001107558"/>
    </source>
</evidence>
<dbReference type="OrthoDB" id="3365224at2759"/>
<sequence>MTLLGSAPGMAFMMKKKKYKFEVDLNLEEMIEVPFLNAVLFAKIRLLDGGFQEISNREEVKDHTVKWGQHFSFPCKMSANASTGELDPCMLRISIRKEIKGGRSYQKLGYADFNLALFAGQGLKSKKTILKGYDTQHRQDNSMLLVTIKMHMLSGDILFKVPSSTVSQLPSEEDLDRGVLQSTSQPPSSSSLITNSANPTVVVKPTANSKDDASIASSIGSSGCSSLTKKNKTQLTSSDFQPSTEVDPQSIVSSIITDSGISDVSEPQNSTIFDRSSTIATVNSNTNLNAQSQQQQQPQNVGEMGHSRTSSNTSQMSKGSGYSSSISERQHSRQSSDGDSGHTRYTRSSFQKAESLSSWYESQSRDKMTHRRRESHSLKLKIIQHNKDLMPCKSPDSPTNEMYRTPNTTLEMDDDDSGFDVFCTPNADISLMKMKSMNNLHDIMLNGNVINGHLARMKSLGHLNGSHIIDGNEVSSGGDTPMDLVRMKRDFETKRFNDAKMQSMNNLHKNGDIENGFDDVDSFVSRRHHSDNGNCPKSQTMNDINRLSLQTPKRRVGNTKYVGADSQDEHNYQLMKMHSMCTITDIVNNNMRAYDSQWKGIGNGNGLNGKKYDKTFIVPIRLEEKYGNNNNNDDVFKMPQTKTNATINPLRKEKSSSCIESMKNRSSTLYDRLRNPSSGSIQMSDTGSLDRMKAQAERRKKVYEDIPTITGRVENTRVNPDKTIDELFATHKLEQLEEDTEPRGGGLKLVIGRDGKASIGSHETSQQRFKHVIGMDNSR</sequence>
<accession>A0A9J6C2M4</accession>
<dbReference type="InterPro" id="IPR019448">
    <property type="entry name" value="NT-C2"/>
</dbReference>
<feature type="region of interest" description="Disordered" evidence="2">
    <location>
        <begin position="209"/>
        <end position="228"/>
    </location>
</feature>
<dbReference type="PANTHER" id="PTHR21456">
    <property type="entry name" value="FAMILY WITH SEQUENCE SIMILARITY 102"/>
    <property type="match status" value="1"/>
</dbReference>
<organism evidence="4 5">
    <name type="scientific">Polypedilum vanderplanki</name>
    <name type="common">Sleeping chironomid midge</name>
    <dbReference type="NCBI Taxonomy" id="319348"/>
    <lineage>
        <taxon>Eukaryota</taxon>
        <taxon>Metazoa</taxon>
        <taxon>Ecdysozoa</taxon>
        <taxon>Arthropoda</taxon>
        <taxon>Hexapoda</taxon>
        <taxon>Insecta</taxon>
        <taxon>Pterygota</taxon>
        <taxon>Neoptera</taxon>
        <taxon>Endopterygota</taxon>
        <taxon>Diptera</taxon>
        <taxon>Nematocera</taxon>
        <taxon>Chironomoidea</taxon>
        <taxon>Chironomidae</taxon>
        <taxon>Chironominae</taxon>
        <taxon>Polypedilum</taxon>
        <taxon>Polypedilum</taxon>
    </lineage>
</organism>